<dbReference type="InterPro" id="IPR022657">
    <property type="entry name" value="De-COase2_CS"/>
</dbReference>
<dbReference type="PRINTS" id="PR01179">
    <property type="entry name" value="ODADCRBXLASE"/>
</dbReference>
<dbReference type="STRING" id="578462.A0A0L0S3H2"/>
<comment type="cofactor">
    <cofactor evidence="1 9">
        <name>pyridoxal 5'-phosphate</name>
        <dbReference type="ChEBI" id="CHEBI:597326"/>
    </cofactor>
</comment>
<sequence length="446" mass="48975">MKDLSLQLAVATESDASLLAQLQLPSPPHHVVKAKHAEYEPVVTRSASIPALLQEHITQVLADAEPDDAFYVADVGDVVRQHVQWMTLLPGVEPFYAVKCNPDPMILRTMARLGNGFDCASKAEIDAALATGVDPTRIIYANPCKAASHIRHASAKGVRMMTFDNADELHKIKKWHANPQMVLRVLTDDSRSLCRFGVKFGAHPEVTRSLLQLAKDLDIEVVGVSFHVGSGCFDESAFHDAVVTARKVFDEAAELGMHLEMLDLGGGYPGADCSTGITFAQIADVLRPALAAMFPATRIIAEPGRYFVSNAYTLAVNVHARRVVEAKDQESQKSFMYYINEGLYSSFNCLYFDHAHVSPKVLVKDGVYVHGQEIGNGETHACSIWGPTCDSMDVITRDGQLPELDVGDWLYFDAMGAYTVAAASTFNGFRRCHVIWTNTEAHRLLI</sequence>
<evidence type="ECO:0000259" key="12">
    <source>
        <dbReference type="Pfam" id="PF02784"/>
    </source>
</evidence>
<dbReference type="PROSITE" id="PS00878">
    <property type="entry name" value="ODR_DC_2_1"/>
    <property type="match status" value="1"/>
</dbReference>
<dbReference type="Gene3D" id="2.40.37.10">
    <property type="entry name" value="Lyase, Ornithine Decarboxylase, Chain A, domain 1"/>
    <property type="match status" value="1"/>
</dbReference>
<dbReference type="AlphaFoldDB" id="A0A0L0S3H2"/>
<dbReference type="eggNOG" id="KOG0622">
    <property type="taxonomic scope" value="Eukaryota"/>
</dbReference>
<dbReference type="GO" id="GO:0033387">
    <property type="term" value="P:putrescine biosynthetic process from arginine, via ornithine"/>
    <property type="evidence" value="ECO:0007669"/>
    <property type="project" value="TreeGrafter"/>
</dbReference>
<dbReference type="PANTHER" id="PTHR11482:SF6">
    <property type="entry name" value="ORNITHINE DECARBOXYLASE 1-RELATED"/>
    <property type="match status" value="1"/>
</dbReference>
<protein>
    <recommendedName>
        <fullName evidence="6">ornithine decarboxylase</fullName>
        <ecNumber evidence="6">4.1.1.17</ecNumber>
    </recommendedName>
</protein>
<dbReference type="EC" id="4.1.1.17" evidence="6"/>
<evidence type="ECO:0000256" key="8">
    <source>
        <dbReference type="ARBA" id="ARBA00049127"/>
    </source>
</evidence>
<evidence type="ECO:0000256" key="1">
    <source>
        <dbReference type="ARBA" id="ARBA00001933"/>
    </source>
</evidence>
<dbReference type="InterPro" id="IPR022644">
    <property type="entry name" value="De-COase2_N"/>
</dbReference>
<dbReference type="InterPro" id="IPR009006">
    <property type="entry name" value="Ala_racemase/Decarboxylase_C"/>
</dbReference>
<keyword evidence="14" id="KW-1185">Reference proteome</keyword>
<organism evidence="13 14">
    <name type="scientific">Allomyces macrogynus (strain ATCC 38327)</name>
    <name type="common">Allomyces javanicus var. macrogynus</name>
    <dbReference type="NCBI Taxonomy" id="578462"/>
    <lineage>
        <taxon>Eukaryota</taxon>
        <taxon>Fungi</taxon>
        <taxon>Fungi incertae sedis</taxon>
        <taxon>Blastocladiomycota</taxon>
        <taxon>Blastocladiomycetes</taxon>
        <taxon>Blastocladiales</taxon>
        <taxon>Blastocladiaceae</taxon>
        <taxon>Allomyces</taxon>
    </lineage>
</organism>
<evidence type="ECO:0000256" key="2">
    <source>
        <dbReference type="ARBA" id="ARBA00008872"/>
    </source>
</evidence>
<evidence type="ECO:0000256" key="10">
    <source>
        <dbReference type="RuleBase" id="RU003737"/>
    </source>
</evidence>
<feature type="modified residue" description="N6-(pyridoxal phosphate)lysine" evidence="9">
    <location>
        <position position="99"/>
    </location>
</feature>
<dbReference type="FunFam" id="3.20.20.10:FF:000005">
    <property type="entry name" value="Ornithine decarboxylase"/>
    <property type="match status" value="1"/>
</dbReference>
<comment type="subunit">
    <text evidence="7">Homodimer. Only the dimer is catalytically active, as the active sites are constructed of residues from both monomers.</text>
</comment>
<reference evidence="14" key="2">
    <citation type="submission" date="2009-11" db="EMBL/GenBank/DDBJ databases">
        <title>The Genome Sequence of Allomyces macrogynus strain ATCC 38327.</title>
        <authorList>
            <consortium name="The Broad Institute Genome Sequencing Platform"/>
            <person name="Russ C."/>
            <person name="Cuomo C."/>
            <person name="Shea T."/>
            <person name="Young S.K."/>
            <person name="Zeng Q."/>
            <person name="Koehrsen M."/>
            <person name="Haas B."/>
            <person name="Borodovsky M."/>
            <person name="Guigo R."/>
            <person name="Alvarado L."/>
            <person name="Berlin A."/>
            <person name="Borenstein D."/>
            <person name="Chen Z."/>
            <person name="Engels R."/>
            <person name="Freedman E."/>
            <person name="Gellesch M."/>
            <person name="Goldberg J."/>
            <person name="Griggs A."/>
            <person name="Gujja S."/>
            <person name="Heiman D."/>
            <person name="Hepburn T."/>
            <person name="Howarth C."/>
            <person name="Jen D."/>
            <person name="Larson L."/>
            <person name="Lewis B."/>
            <person name="Mehta T."/>
            <person name="Park D."/>
            <person name="Pearson M."/>
            <person name="Roberts A."/>
            <person name="Saif S."/>
            <person name="Shenoy N."/>
            <person name="Sisk P."/>
            <person name="Stolte C."/>
            <person name="Sykes S."/>
            <person name="Walk T."/>
            <person name="White J."/>
            <person name="Yandava C."/>
            <person name="Burger G."/>
            <person name="Gray M.W."/>
            <person name="Holland P.W.H."/>
            <person name="King N."/>
            <person name="Lang F.B.F."/>
            <person name="Roger A.J."/>
            <person name="Ruiz-Trillo I."/>
            <person name="Lander E."/>
            <person name="Nusbaum C."/>
        </authorList>
    </citation>
    <scope>NUCLEOTIDE SEQUENCE [LARGE SCALE GENOMIC DNA]</scope>
    <source>
        <strain evidence="14">ATCC 38327</strain>
    </source>
</reference>
<dbReference type="CDD" id="cd00622">
    <property type="entry name" value="PLPDE_III_ODC"/>
    <property type="match status" value="1"/>
</dbReference>
<dbReference type="EMBL" id="GG745331">
    <property type="protein sequence ID" value="KNE57087.1"/>
    <property type="molecule type" value="Genomic_DNA"/>
</dbReference>
<dbReference type="InterPro" id="IPR022643">
    <property type="entry name" value="De-COase2_C"/>
</dbReference>
<dbReference type="Proteomes" id="UP000054350">
    <property type="component" value="Unassembled WGS sequence"/>
</dbReference>
<comment type="pathway">
    <text evidence="5">Amine and polyamine biosynthesis; putrescine biosynthesis via L-ornithine pathway; putrescine from L-ornithine: step 1/1.</text>
</comment>
<proteinExistence type="inferred from homology"/>
<dbReference type="PANTHER" id="PTHR11482">
    <property type="entry name" value="ARGININE/DIAMINOPIMELATE/ORNITHINE DECARBOXYLASE"/>
    <property type="match status" value="1"/>
</dbReference>
<dbReference type="PRINTS" id="PR01182">
    <property type="entry name" value="ORNDCRBXLASE"/>
</dbReference>
<dbReference type="SUPFAM" id="SSF50621">
    <property type="entry name" value="Alanine racemase C-terminal domain-like"/>
    <property type="match status" value="1"/>
</dbReference>
<evidence type="ECO:0000256" key="9">
    <source>
        <dbReference type="PIRSR" id="PIRSR600183-50"/>
    </source>
</evidence>
<dbReference type="SUPFAM" id="SSF51419">
    <property type="entry name" value="PLP-binding barrel"/>
    <property type="match status" value="1"/>
</dbReference>
<dbReference type="InterPro" id="IPR022653">
    <property type="entry name" value="De-COase2_pyr-phos_BS"/>
</dbReference>
<dbReference type="InterPro" id="IPR029066">
    <property type="entry name" value="PLP-binding_barrel"/>
</dbReference>
<feature type="domain" description="Orn/DAP/Arg decarboxylase 2 N-terminal" evidence="12">
    <location>
        <begin position="76"/>
        <end position="309"/>
    </location>
</feature>
<comment type="catalytic activity">
    <reaction evidence="8">
        <text>L-ornithine + H(+) = putrescine + CO2</text>
        <dbReference type="Rhea" id="RHEA:22964"/>
        <dbReference type="ChEBI" id="CHEBI:15378"/>
        <dbReference type="ChEBI" id="CHEBI:16526"/>
        <dbReference type="ChEBI" id="CHEBI:46911"/>
        <dbReference type="ChEBI" id="CHEBI:326268"/>
        <dbReference type="EC" id="4.1.1.17"/>
    </reaction>
</comment>
<evidence type="ECO:0000259" key="11">
    <source>
        <dbReference type="Pfam" id="PF00278"/>
    </source>
</evidence>
<dbReference type="GO" id="GO:0004586">
    <property type="term" value="F:ornithine decarboxylase activity"/>
    <property type="evidence" value="ECO:0007669"/>
    <property type="project" value="UniProtKB-EC"/>
</dbReference>
<evidence type="ECO:0000256" key="6">
    <source>
        <dbReference type="ARBA" id="ARBA00034138"/>
    </source>
</evidence>
<feature type="domain" description="Orn/DAP/Arg decarboxylase 2 C-terminal" evidence="11">
    <location>
        <begin position="71"/>
        <end position="416"/>
    </location>
</feature>
<dbReference type="GO" id="GO:0005737">
    <property type="term" value="C:cytoplasm"/>
    <property type="evidence" value="ECO:0007669"/>
    <property type="project" value="TreeGrafter"/>
</dbReference>
<evidence type="ECO:0000256" key="5">
    <source>
        <dbReference type="ARBA" id="ARBA00034115"/>
    </source>
</evidence>
<feature type="active site" description="Proton donor" evidence="9">
    <location>
        <position position="389"/>
    </location>
</feature>
<evidence type="ECO:0000256" key="7">
    <source>
        <dbReference type="ARBA" id="ARBA00046672"/>
    </source>
</evidence>
<dbReference type="InterPro" id="IPR002433">
    <property type="entry name" value="Orn_de-COase"/>
</dbReference>
<evidence type="ECO:0000256" key="3">
    <source>
        <dbReference type="ARBA" id="ARBA00022898"/>
    </source>
</evidence>
<dbReference type="InterPro" id="IPR000183">
    <property type="entry name" value="Orn/DAP/Arg_de-COase"/>
</dbReference>
<evidence type="ECO:0000313" key="14">
    <source>
        <dbReference type="Proteomes" id="UP000054350"/>
    </source>
</evidence>
<dbReference type="Gene3D" id="3.20.20.10">
    <property type="entry name" value="Alanine racemase"/>
    <property type="match status" value="1"/>
</dbReference>
<keyword evidence="4" id="KW-0456">Lyase</keyword>
<dbReference type="OMA" id="SFFVCDL"/>
<keyword evidence="3 9" id="KW-0663">Pyridoxal phosphate</keyword>
<dbReference type="PROSITE" id="PS00879">
    <property type="entry name" value="ODR_DC_2_2"/>
    <property type="match status" value="1"/>
</dbReference>
<reference evidence="13 14" key="1">
    <citation type="submission" date="2009-11" db="EMBL/GenBank/DDBJ databases">
        <title>Annotation of Allomyces macrogynus ATCC 38327.</title>
        <authorList>
            <consortium name="The Broad Institute Genome Sequencing Platform"/>
            <person name="Russ C."/>
            <person name="Cuomo C."/>
            <person name="Burger G."/>
            <person name="Gray M.W."/>
            <person name="Holland P.W.H."/>
            <person name="King N."/>
            <person name="Lang F.B.F."/>
            <person name="Roger A.J."/>
            <person name="Ruiz-Trillo I."/>
            <person name="Young S.K."/>
            <person name="Zeng Q."/>
            <person name="Gargeya S."/>
            <person name="Fitzgerald M."/>
            <person name="Haas B."/>
            <person name="Abouelleil A."/>
            <person name="Alvarado L."/>
            <person name="Arachchi H.M."/>
            <person name="Berlin A."/>
            <person name="Chapman S.B."/>
            <person name="Gearin G."/>
            <person name="Goldberg J."/>
            <person name="Griggs A."/>
            <person name="Gujja S."/>
            <person name="Hansen M."/>
            <person name="Heiman D."/>
            <person name="Howarth C."/>
            <person name="Larimer J."/>
            <person name="Lui A."/>
            <person name="MacDonald P.J.P."/>
            <person name="McCowen C."/>
            <person name="Montmayeur A."/>
            <person name="Murphy C."/>
            <person name="Neiman D."/>
            <person name="Pearson M."/>
            <person name="Priest M."/>
            <person name="Roberts A."/>
            <person name="Saif S."/>
            <person name="Shea T."/>
            <person name="Sisk P."/>
            <person name="Stolte C."/>
            <person name="Sykes S."/>
            <person name="Wortman J."/>
            <person name="Nusbaum C."/>
            <person name="Birren B."/>
        </authorList>
    </citation>
    <scope>NUCLEOTIDE SEQUENCE [LARGE SCALE GENOMIC DNA]</scope>
    <source>
        <strain evidence="13 14">ATCC 38327</strain>
    </source>
</reference>
<dbReference type="EMBL" id="GG745331">
    <property type="protein sequence ID" value="KNE57088.1"/>
    <property type="molecule type" value="Genomic_DNA"/>
</dbReference>
<name>A0A0L0S3H2_ALLM3</name>
<dbReference type="OrthoDB" id="5034579at2759"/>
<comment type="similarity">
    <text evidence="2 10">Belongs to the Orn/Lys/Arg decarboxylase class-II family.</text>
</comment>
<dbReference type="Pfam" id="PF02784">
    <property type="entry name" value="Orn_Arg_deC_N"/>
    <property type="match status" value="1"/>
</dbReference>
<evidence type="ECO:0000256" key="4">
    <source>
        <dbReference type="ARBA" id="ARBA00023239"/>
    </source>
</evidence>
<dbReference type="VEuPathDB" id="FungiDB:AMAG_02840"/>
<accession>A0A0L0S3H2</accession>
<dbReference type="Pfam" id="PF00278">
    <property type="entry name" value="Orn_DAP_Arg_deC"/>
    <property type="match status" value="1"/>
</dbReference>
<evidence type="ECO:0000313" key="13">
    <source>
        <dbReference type="EMBL" id="KNE57088.1"/>
    </source>
</evidence>
<gene>
    <name evidence="13" type="ORF">AMAG_02840</name>
</gene>